<evidence type="ECO:0000313" key="12">
    <source>
        <dbReference type="EMBL" id="RLU17634.1"/>
    </source>
</evidence>
<dbReference type="OrthoDB" id="7550312at2759"/>
<evidence type="ECO:0000313" key="14">
    <source>
        <dbReference type="Proteomes" id="UP000279307"/>
    </source>
</evidence>
<evidence type="ECO:0000256" key="2">
    <source>
        <dbReference type="ARBA" id="ARBA00022475"/>
    </source>
</evidence>
<accession>A0A026VX73</accession>
<evidence type="ECO:0000256" key="3">
    <source>
        <dbReference type="ARBA" id="ARBA00022606"/>
    </source>
</evidence>
<evidence type="ECO:0000256" key="7">
    <source>
        <dbReference type="ARBA" id="ARBA00023136"/>
    </source>
</evidence>
<dbReference type="InterPro" id="IPR004117">
    <property type="entry name" value="7tm6_olfct_rcpt"/>
</dbReference>
<comment type="caution">
    <text evidence="10">Lacks conserved residue(s) required for the propagation of feature annotation.</text>
</comment>
<dbReference type="Proteomes" id="UP000279307">
    <property type="component" value="Chromosome 10"/>
</dbReference>
<organism evidence="11 13">
    <name type="scientific">Ooceraea biroi</name>
    <name type="common">Clonal raider ant</name>
    <name type="synonym">Cerapachys biroi</name>
    <dbReference type="NCBI Taxonomy" id="2015173"/>
    <lineage>
        <taxon>Eukaryota</taxon>
        <taxon>Metazoa</taxon>
        <taxon>Ecdysozoa</taxon>
        <taxon>Arthropoda</taxon>
        <taxon>Hexapoda</taxon>
        <taxon>Insecta</taxon>
        <taxon>Pterygota</taxon>
        <taxon>Neoptera</taxon>
        <taxon>Endopterygota</taxon>
        <taxon>Hymenoptera</taxon>
        <taxon>Apocrita</taxon>
        <taxon>Aculeata</taxon>
        <taxon>Formicoidea</taxon>
        <taxon>Formicidae</taxon>
        <taxon>Dorylinae</taxon>
        <taxon>Ooceraea</taxon>
    </lineage>
</organism>
<proteinExistence type="inferred from homology"/>
<keyword evidence="6 10" id="KW-1133">Transmembrane helix</keyword>
<comment type="subcellular location">
    <subcellularLocation>
        <location evidence="1 10">Cell membrane</location>
        <topology evidence="1 10">Multi-pass membrane protein</topology>
    </subcellularLocation>
</comment>
<keyword evidence="4 10" id="KW-0812">Transmembrane</keyword>
<comment type="similarity">
    <text evidence="10">Belongs to the insect chemoreceptor superfamily. Heteromeric odorant receptor channel (TC 1.A.69) family.</text>
</comment>
<name>A0A026VX73_OOCBI</name>
<feature type="transmembrane region" description="Helical" evidence="10">
    <location>
        <begin position="301"/>
        <end position="321"/>
    </location>
</feature>
<feature type="transmembrane region" description="Helical" evidence="10">
    <location>
        <begin position="269"/>
        <end position="289"/>
    </location>
</feature>
<keyword evidence="3 10" id="KW-0716">Sensory transduction</keyword>
<keyword evidence="13" id="KW-1185">Reference proteome</keyword>
<evidence type="ECO:0000256" key="4">
    <source>
        <dbReference type="ARBA" id="ARBA00022692"/>
    </source>
</evidence>
<evidence type="ECO:0000256" key="6">
    <source>
        <dbReference type="ARBA" id="ARBA00022989"/>
    </source>
</evidence>
<keyword evidence="5 10" id="KW-0552">Olfaction</keyword>
<dbReference type="GO" id="GO:0004984">
    <property type="term" value="F:olfactory receptor activity"/>
    <property type="evidence" value="ECO:0007669"/>
    <property type="project" value="InterPro"/>
</dbReference>
<reference evidence="12 14" key="2">
    <citation type="journal article" date="2018" name="Genome Res.">
        <title>The genomic architecture and molecular evolution of ant odorant receptors.</title>
        <authorList>
            <person name="McKenzie S.K."/>
            <person name="Kronauer D.J.C."/>
        </authorList>
    </citation>
    <scope>NUCLEOTIDE SEQUENCE [LARGE SCALE GENOMIC DNA]</scope>
    <source>
        <strain evidence="12">Clonal line C1</strain>
    </source>
</reference>
<dbReference type="PANTHER" id="PTHR21137:SF35">
    <property type="entry name" value="ODORANT RECEPTOR 19A-RELATED"/>
    <property type="match status" value="1"/>
</dbReference>
<feature type="transmembrane region" description="Helical" evidence="10">
    <location>
        <begin position="121"/>
        <end position="139"/>
    </location>
</feature>
<dbReference type="EMBL" id="KK107660">
    <property type="protein sequence ID" value="EZA48245.1"/>
    <property type="molecule type" value="Genomic_DNA"/>
</dbReference>
<dbReference type="AlphaFoldDB" id="A0A026VX73"/>
<feature type="transmembrane region" description="Helical" evidence="10">
    <location>
        <begin position="65"/>
        <end position="84"/>
    </location>
</feature>
<dbReference type="PANTHER" id="PTHR21137">
    <property type="entry name" value="ODORANT RECEPTOR"/>
    <property type="match status" value="1"/>
</dbReference>
<dbReference type="Pfam" id="PF02949">
    <property type="entry name" value="7tm_6"/>
    <property type="match status" value="1"/>
</dbReference>
<keyword evidence="2" id="KW-1003">Cell membrane</keyword>
<evidence type="ECO:0000256" key="8">
    <source>
        <dbReference type="ARBA" id="ARBA00023170"/>
    </source>
</evidence>
<sequence>MSSIVDRYYKINRILLKALGIWPYQNSKWTHVQALIITSIYLSVLFVQLAVFVTHECTLKIIVDVLSFVFPTVLMLFLYDLFYFNTDFLKEVLDHLSYDWEFIRSEEEFIIMDDHASTAKIFTHIFLFLSSIGISVMIMSHIPIPIPTIIDVLLPLNLTRTQGLHLIVEYFVDPSKYFTLILIHLTISICLGVITITSTSLMLLGIGFHCCALFKLANYRMEIIMDQNILRIPSPEKEQIIYKRMIRAIDIHCRAFELCEYLVMNMQKWFLVIIVVGVTSLSINLLRFLEAITNLKIVELKVIDLFLPGALVFTHFCYLFFSNHIGQRVADNNDSIFNTIYNLPWYIAPLNVQKLLIFLLQKGTKTFYLSLSGLFDASYQGFTSLSMTSISYFTVLYSIQ</sequence>
<dbReference type="Proteomes" id="UP000053097">
    <property type="component" value="Unassembled WGS sequence"/>
</dbReference>
<keyword evidence="9 10" id="KW-0807">Transducer</keyword>
<keyword evidence="7 10" id="KW-0472">Membrane</keyword>
<dbReference type="EMBL" id="QOIP01000010">
    <property type="protein sequence ID" value="RLU17634.1"/>
    <property type="molecule type" value="Genomic_DNA"/>
</dbReference>
<evidence type="ECO:0000256" key="5">
    <source>
        <dbReference type="ARBA" id="ARBA00022725"/>
    </source>
</evidence>
<dbReference type="GO" id="GO:0007165">
    <property type="term" value="P:signal transduction"/>
    <property type="evidence" value="ECO:0007669"/>
    <property type="project" value="UniProtKB-KW"/>
</dbReference>
<reference evidence="12" key="3">
    <citation type="submission" date="2018-07" db="EMBL/GenBank/DDBJ databases">
        <authorList>
            <person name="Mckenzie S.K."/>
            <person name="Kronauer D.J.C."/>
        </authorList>
    </citation>
    <scope>NUCLEOTIDE SEQUENCE</scope>
    <source>
        <strain evidence="12">Clonal line C1</strain>
    </source>
</reference>
<evidence type="ECO:0000313" key="13">
    <source>
        <dbReference type="Proteomes" id="UP000053097"/>
    </source>
</evidence>
<keyword evidence="8 10" id="KW-0675">Receptor</keyword>
<protein>
    <recommendedName>
        <fullName evidence="10">Odorant receptor</fullName>
    </recommendedName>
</protein>
<evidence type="ECO:0000313" key="11">
    <source>
        <dbReference type="EMBL" id="EZA48245.1"/>
    </source>
</evidence>
<feature type="transmembrane region" description="Helical" evidence="10">
    <location>
        <begin position="177"/>
        <end position="194"/>
    </location>
</feature>
<evidence type="ECO:0000256" key="10">
    <source>
        <dbReference type="RuleBase" id="RU351113"/>
    </source>
</evidence>
<gene>
    <name evidence="12" type="ORF">DMN91_009870</name>
    <name evidence="11" type="ORF">X777_14144</name>
</gene>
<dbReference type="GO" id="GO:0005549">
    <property type="term" value="F:odorant binding"/>
    <property type="evidence" value="ECO:0007669"/>
    <property type="project" value="InterPro"/>
</dbReference>
<evidence type="ECO:0000256" key="9">
    <source>
        <dbReference type="ARBA" id="ARBA00023224"/>
    </source>
</evidence>
<evidence type="ECO:0000256" key="1">
    <source>
        <dbReference type="ARBA" id="ARBA00004651"/>
    </source>
</evidence>
<dbReference type="OMA" id="MIMSHIP"/>
<feature type="transmembrane region" description="Helical" evidence="10">
    <location>
        <begin position="32"/>
        <end position="53"/>
    </location>
</feature>
<reference evidence="11 13" key="1">
    <citation type="journal article" date="2014" name="Curr. Biol.">
        <title>The genome of the clonal raider ant Cerapachys biroi.</title>
        <authorList>
            <person name="Oxley P.R."/>
            <person name="Ji L."/>
            <person name="Fetter-Pruneda I."/>
            <person name="McKenzie S.K."/>
            <person name="Li C."/>
            <person name="Hu H."/>
            <person name="Zhang G."/>
            <person name="Kronauer D.J."/>
        </authorList>
    </citation>
    <scope>NUCLEOTIDE SEQUENCE [LARGE SCALE GENOMIC DNA]</scope>
</reference>
<dbReference type="GO" id="GO:0005886">
    <property type="term" value="C:plasma membrane"/>
    <property type="evidence" value="ECO:0007669"/>
    <property type="project" value="UniProtKB-SubCell"/>
</dbReference>